<evidence type="ECO:0000313" key="3">
    <source>
        <dbReference type="EMBL" id="MDG3004766.1"/>
    </source>
</evidence>
<name>A0ABT6FB87_9BACT</name>
<feature type="transmembrane region" description="Helical" evidence="2">
    <location>
        <begin position="1112"/>
        <end position="1139"/>
    </location>
</feature>
<comment type="caution">
    <text evidence="3">The sequence shown here is derived from an EMBL/GenBank/DDBJ whole genome shotgun (WGS) entry which is preliminary data.</text>
</comment>
<dbReference type="RefSeq" id="WP_277861119.1">
    <property type="nucleotide sequence ID" value="NZ_JARRAG010000002.1"/>
</dbReference>
<dbReference type="SUPFAM" id="SSF82866">
    <property type="entry name" value="Multidrug efflux transporter AcrB transmembrane domain"/>
    <property type="match status" value="2"/>
</dbReference>
<dbReference type="SUPFAM" id="SSF82714">
    <property type="entry name" value="Multidrug efflux transporter AcrB TolC docking domain, DN and DC subdomains"/>
    <property type="match status" value="2"/>
</dbReference>
<keyword evidence="2" id="KW-1133">Transmembrane helix</keyword>
<keyword evidence="2" id="KW-0472">Membrane</keyword>
<dbReference type="Gene3D" id="3.30.70.1430">
    <property type="entry name" value="Multidrug efflux transporter AcrB pore domain"/>
    <property type="match status" value="2"/>
</dbReference>
<dbReference type="InterPro" id="IPR027463">
    <property type="entry name" value="AcrB_DN_DC_subdom"/>
</dbReference>
<feature type="region of interest" description="Disordered" evidence="1">
    <location>
        <begin position="909"/>
        <end position="929"/>
    </location>
</feature>
<dbReference type="Gene3D" id="3.30.70.1440">
    <property type="entry name" value="Multidrug efflux transporter AcrB pore domain"/>
    <property type="match status" value="1"/>
</dbReference>
<evidence type="ECO:0000256" key="1">
    <source>
        <dbReference type="SAM" id="MobiDB-lite"/>
    </source>
</evidence>
<dbReference type="Pfam" id="PF00873">
    <property type="entry name" value="ACR_tran"/>
    <property type="match status" value="3"/>
</dbReference>
<feature type="transmembrane region" description="Helical" evidence="2">
    <location>
        <begin position="519"/>
        <end position="541"/>
    </location>
</feature>
<gene>
    <name evidence="3" type="ORF">PZE19_13340</name>
</gene>
<dbReference type="Proteomes" id="UP001216907">
    <property type="component" value="Unassembled WGS sequence"/>
</dbReference>
<dbReference type="PRINTS" id="PR00702">
    <property type="entry name" value="ACRIFLAVINRP"/>
</dbReference>
<proteinExistence type="predicted"/>
<dbReference type="Gene3D" id="3.30.70.1320">
    <property type="entry name" value="Multidrug efflux transporter AcrB pore domain like"/>
    <property type="match status" value="2"/>
</dbReference>
<dbReference type="PANTHER" id="PTHR32063">
    <property type="match status" value="1"/>
</dbReference>
<feature type="transmembrane region" description="Helical" evidence="2">
    <location>
        <begin position="972"/>
        <end position="991"/>
    </location>
</feature>
<dbReference type="InterPro" id="IPR001036">
    <property type="entry name" value="Acrflvin-R"/>
</dbReference>
<feature type="compositionally biased region" description="Polar residues" evidence="1">
    <location>
        <begin position="916"/>
        <end position="926"/>
    </location>
</feature>
<dbReference type="Gene3D" id="3.30.2090.10">
    <property type="entry name" value="Multidrug efflux transporter AcrB TolC docking domain, DN and DC subdomains"/>
    <property type="match status" value="2"/>
</dbReference>
<feature type="transmembrane region" description="Helical" evidence="2">
    <location>
        <begin position="490"/>
        <end position="507"/>
    </location>
</feature>
<feature type="transmembrane region" description="Helical" evidence="2">
    <location>
        <begin position="1042"/>
        <end position="1066"/>
    </location>
</feature>
<keyword evidence="4" id="KW-1185">Reference proteome</keyword>
<dbReference type="SUPFAM" id="SSF82693">
    <property type="entry name" value="Multidrug efflux transporter AcrB pore domain, PN1, PN2, PC1 and PC2 subdomains"/>
    <property type="match status" value="3"/>
</dbReference>
<sequence length="1163" mass="125466">MGERDSGAGPNGVGPKRHDFLNGIVHVFLDNNFSIILIVVSVLIGLAALLVTAREEDPQIVVPLADVMVSMPGHSAAEVEQLAANPLEKILYQIDGVEYVYSMSRENQAVITVRFYVGQDRERSLVKLFKKINENQDVIPPGVSGWVVKPVEIDDVPVVSLTLAGEEGDGYGLRRVGEEVVQRLSALPGVSRAYVVGGEPRRVRVDLDPERLQAYALGPLEVQTAIQGANVTRPAGDFTRGDAVVRVEGGVAADRPERIRDLVVGVFQNRPVFLKDVATVRDGPNEATSYLRHGWGPARGFEAPEGFPGVEVAGRGGSGASRRATAGVVAARPAVTVAIAKQKGTNAVTVAESVLRAAGELRSDVVPSGMELVVTRNSGLTADEKVDELVEGLWVAIVIVIALLTLSLGWREAMIVAVAVPVVFGLTLGVNLLFGYTINRVTLFALILSLGLLVDDPIVDVENIARHFEMRGRATRDIVLEAVAEIRPPLISATLAVIVSFLPLFFITGMMGPYMAPMALNVPVAMLMSMLVAFTITPWMAYQVLHKKFNSGAHAGRPHTDEEDLEALRRTFLYRLFRPMMAPLIGSRRAALTFLTSIALLTAAATGLAALRMVPLKMLPFDNKNELLLVLDFDEGTTLERANAAVREVEAEVATVPEVTDYVSYVGLPSPIDFNGLVRHYYLRQTPHNAEVRVNLVGKKHRAAQSHAIALRLHDRLTALAGRRHARLKVVELPPGPPVLASLVAEVSGRPEHSYDDLTSAAATVARRLGAEPGVAEVDDTVEAPARKLVFVADQEKAALNGVSVDEIARTLRLVLSGGDAGTVRLAGERNPLRVELRLPRSLRSSRQDLASVRVKGRTGQFTALSELGGWEETRVDQTIYHKNLERVVYVTAETLGRTPAECVLDVTFDRRPDGTSPTGASTDQGWVSDAEPRKLSERTFLRNGGGIPWAVPAGVRVGFSGEGEWKITLDVFRDLGLAFAAAMVMIYVILVMQTNSFLIPLVVMLAIPLTVLGVMPGFWLLNAMNGQVVGGRADPVLFTATAMIGMIALAGIVTRDAIILVDFIGQSVEKGRPLFDAIMESRVVRMRPILLTAGAAMLSSIPITLDPIFSGLAWSLIFGLFASTIFTLFVIPVSYWLLHAEKSGVASRPPAGSRDVGAVVEP</sequence>
<keyword evidence="2" id="KW-0812">Transmembrane</keyword>
<feature type="transmembrane region" description="Helical" evidence="2">
    <location>
        <begin position="998"/>
        <end position="1022"/>
    </location>
</feature>
<reference evidence="3 4" key="1">
    <citation type="submission" date="2023-03" db="EMBL/GenBank/DDBJ databases">
        <title>Paludisphaera mucosa sp. nov. a novel planctomycete from northern fen.</title>
        <authorList>
            <person name="Ivanova A."/>
        </authorList>
    </citation>
    <scope>NUCLEOTIDE SEQUENCE [LARGE SCALE GENOMIC DNA]</scope>
    <source>
        <strain evidence="3 4">Pla2</strain>
    </source>
</reference>
<accession>A0ABT6FB87</accession>
<feature type="transmembrane region" description="Helical" evidence="2">
    <location>
        <begin position="33"/>
        <end position="51"/>
    </location>
</feature>
<evidence type="ECO:0000313" key="4">
    <source>
        <dbReference type="Proteomes" id="UP001216907"/>
    </source>
</evidence>
<feature type="transmembrane region" description="Helical" evidence="2">
    <location>
        <begin position="590"/>
        <end position="611"/>
    </location>
</feature>
<dbReference type="PANTHER" id="PTHR32063:SF16">
    <property type="entry name" value="CATION EFFLUX SYSTEM (ACRB_ACRD_ACRF FAMILY)"/>
    <property type="match status" value="1"/>
</dbReference>
<feature type="transmembrane region" description="Helical" evidence="2">
    <location>
        <begin position="414"/>
        <end position="434"/>
    </location>
</feature>
<feature type="transmembrane region" description="Helical" evidence="2">
    <location>
        <begin position="1087"/>
        <end position="1106"/>
    </location>
</feature>
<organism evidence="3 4">
    <name type="scientific">Paludisphaera mucosa</name>
    <dbReference type="NCBI Taxonomy" id="3030827"/>
    <lineage>
        <taxon>Bacteria</taxon>
        <taxon>Pseudomonadati</taxon>
        <taxon>Planctomycetota</taxon>
        <taxon>Planctomycetia</taxon>
        <taxon>Isosphaerales</taxon>
        <taxon>Isosphaeraceae</taxon>
        <taxon>Paludisphaera</taxon>
    </lineage>
</organism>
<dbReference type="Gene3D" id="1.20.1640.10">
    <property type="entry name" value="Multidrug efflux transporter AcrB transmembrane domain"/>
    <property type="match status" value="3"/>
</dbReference>
<protein>
    <submittedName>
        <fullName evidence="3">Efflux RND transporter permease subunit</fullName>
    </submittedName>
</protein>
<dbReference type="EMBL" id="JARRAG010000002">
    <property type="protein sequence ID" value="MDG3004766.1"/>
    <property type="molecule type" value="Genomic_DNA"/>
</dbReference>
<evidence type="ECO:0000256" key="2">
    <source>
        <dbReference type="SAM" id="Phobius"/>
    </source>
</evidence>
<feature type="transmembrane region" description="Helical" evidence="2">
    <location>
        <begin position="389"/>
        <end position="408"/>
    </location>
</feature>